<dbReference type="RefSeq" id="WP_337336882.1">
    <property type="nucleotide sequence ID" value="NZ_JBBDGL010000001.1"/>
</dbReference>
<keyword evidence="2" id="KW-1185">Reference proteome</keyword>
<evidence type="ECO:0000313" key="2">
    <source>
        <dbReference type="Proteomes" id="UP001368654"/>
    </source>
</evidence>
<dbReference type="EMBL" id="JBBDGL010000001">
    <property type="protein sequence ID" value="MEJ1154445.1"/>
    <property type="molecule type" value="Genomic_DNA"/>
</dbReference>
<dbReference type="InterPro" id="IPR036457">
    <property type="entry name" value="PPM-type-like_dom_sf"/>
</dbReference>
<name>A0ABU8LT22_9MICO</name>
<comment type="caution">
    <text evidence="1">The sequence shown here is derived from an EMBL/GenBank/DDBJ whole genome shotgun (WGS) entry which is preliminary data.</text>
</comment>
<reference evidence="1 2" key="1">
    <citation type="submission" date="2024-02" db="EMBL/GenBank/DDBJ databases">
        <authorList>
            <person name="Saticioglu I.B."/>
        </authorList>
    </citation>
    <scope>NUCLEOTIDE SEQUENCE [LARGE SCALE GENOMIC DNA]</scope>
    <source>
        <strain evidence="1 2">Mu-86</strain>
    </source>
</reference>
<sequence>MLEEYIGGSNIFVTAVLAEIDVASGSLACVDARHSLTFVLRSDGRFEWLESTDAPHDDATVLVERRDG</sequence>
<organism evidence="1 2">
    <name type="scientific">Microbacterium marmarense</name>
    <dbReference type="NCBI Taxonomy" id="3122051"/>
    <lineage>
        <taxon>Bacteria</taxon>
        <taxon>Bacillati</taxon>
        <taxon>Actinomycetota</taxon>
        <taxon>Actinomycetes</taxon>
        <taxon>Micrococcales</taxon>
        <taxon>Microbacteriaceae</taxon>
        <taxon>Microbacterium</taxon>
    </lineage>
</organism>
<evidence type="ECO:0000313" key="1">
    <source>
        <dbReference type="EMBL" id="MEJ1154445.1"/>
    </source>
</evidence>
<dbReference type="Proteomes" id="UP001368654">
    <property type="component" value="Unassembled WGS sequence"/>
</dbReference>
<proteinExistence type="predicted"/>
<protein>
    <submittedName>
        <fullName evidence="1">Uncharacterized protein</fullName>
    </submittedName>
</protein>
<gene>
    <name evidence="1" type="ORF">WDU96_02390</name>
</gene>
<accession>A0ABU8LT22</accession>
<dbReference type="Gene3D" id="3.60.40.10">
    <property type="entry name" value="PPM-type phosphatase domain"/>
    <property type="match status" value="1"/>
</dbReference>